<dbReference type="Gene3D" id="3.90.1150.10">
    <property type="entry name" value="Aspartate Aminotransferase, domain 1"/>
    <property type="match status" value="1"/>
</dbReference>
<sequence>MHQKGGYLLVDGAQAVPHFKINVDDQDADFYAFSGHKMLGPSGIGVLYGKEDLLNRMDPIQYGGEMINVVDLYESSWGEIPLKFEAGTPNIVGAIGLSASVDYLKNIGMNEISAREDALVQKAIEKLKEINGLEIYGPKNPEKHHSLISFNLKNIHPHDLASVLDLQGIEVRAGDHCAQPLMNFLGINGTVRASFAFYNDQDDIDSLIEAIKGAKSFFANGL</sequence>
<comment type="cofactor">
    <cofactor evidence="1">
        <name>pyridoxal 5'-phosphate</name>
        <dbReference type="ChEBI" id="CHEBI:597326"/>
    </cofactor>
</comment>
<dbReference type="SUPFAM" id="SSF53383">
    <property type="entry name" value="PLP-dependent transferases"/>
    <property type="match status" value="1"/>
</dbReference>
<proteinExistence type="predicted"/>
<gene>
    <name evidence="4" type="ORF">Q757_01545</name>
</gene>
<reference evidence="4 5" key="1">
    <citation type="journal article" date="2014" name="Antonie Van Leeuwenhoek">
        <title>Oenococcus alcoholitolerans sp. nov., a lactic acid bacteria isolated from cachaca and ethanol fermentation processes.</title>
        <authorList>
            <person name="Badotti F."/>
            <person name="Moreira A.P."/>
            <person name="Tonon L.A."/>
            <person name="de Lucena B.T."/>
            <person name="Gomes Fde C."/>
            <person name="Kruger R."/>
            <person name="Thompson C.C."/>
            <person name="de Morais M.A.Jr."/>
            <person name="Rosa C.A."/>
            <person name="Thompson F.L."/>
        </authorList>
    </citation>
    <scope>NUCLEOTIDE SEQUENCE [LARGE SCALE GENOMIC DNA]</scope>
    <source>
        <strain evidence="4 5">UFRJ-M7.2.18</strain>
    </source>
</reference>
<dbReference type="InterPro" id="IPR015424">
    <property type="entry name" value="PyrdxlP-dep_Trfase"/>
</dbReference>
<organism evidence="4 5">
    <name type="scientific">Oenococcus alcoholitolerans</name>
    <dbReference type="NCBI Taxonomy" id="931074"/>
    <lineage>
        <taxon>Bacteria</taxon>
        <taxon>Bacillati</taxon>
        <taxon>Bacillota</taxon>
        <taxon>Bacilli</taxon>
        <taxon>Lactobacillales</taxon>
        <taxon>Lactobacillaceae</taxon>
        <taxon>Oenococcus</taxon>
    </lineage>
</organism>
<dbReference type="Proteomes" id="UP000030023">
    <property type="component" value="Unassembled WGS sequence"/>
</dbReference>
<keyword evidence="5" id="KW-1185">Reference proteome</keyword>
<dbReference type="InterPro" id="IPR015421">
    <property type="entry name" value="PyrdxlP-dep_Trfase_major"/>
</dbReference>
<dbReference type="EMBL" id="AXCV01000035">
    <property type="protein sequence ID" value="KGO32344.1"/>
    <property type="molecule type" value="Genomic_DNA"/>
</dbReference>
<evidence type="ECO:0000313" key="5">
    <source>
        <dbReference type="Proteomes" id="UP000030023"/>
    </source>
</evidence>
<comment type="caution">
    <text evidence="4">The sequence shown here is derived from an EMBL/GenBank/DDBJ whole genome shotgun (WGS) entry which is preliminary data.</text>
</comment>
<dbReference type="Gene3D" id="3.40.640.10">
    <property type="entry name" value="Type I PLP-dependent aspartate aminotransferase-like (Major domain)"/>
    <property type="match status" value="1"/>
</dbReference>
<keyword evidence="2" id="KW-0663">Pyridoxal phosphate</keyword>
<accession>A0ABR4XTF3</accession>
<evidence type="ECO:0000259" key="3">
    <source>
        <dbReference type="Pfam" id="PF00266"/>
    </source>
</evidence>
<dbReference type="InterPro" id="IPR000192">
    <property type="entry name" value="Aminotrans_V_dom"/>
</dbReference>
<protein>
    <recommendedName>
        <fullName evidence="3">Aminotransferase class V domain-containing protein</fullName>
    </recommendedName>
</protein>
<dbReference type="PANTHER" id="PTHR43586">
    <property type="entry name" value="CYSTEINE DESULFURASE"/>
    <property type="match status" value="1"/>
</dbReference>
<evidence type="ECO:0000256" key="1">
    <source>
        <dbReference type="ARBA" id="ARBA00001933"/>
    </source>
</evidence>
<evidence type="ECO:0000313" key="4">
    <source>
        <dbReference type="EMBL" id="KGO32344.1"/>
    </source>
</evidence>
<dbReference type="Pfam" id="PF00266">
    <property type="entry name" value="Aminotran_5"/>
    <property type="match status" value="1"/>
</dbReference>
<dbReference type="PANTHER" id="PTHR43586:SF8">
    <property type="entry name" value="CYSTEINE DESULFURASE 1, CHLOROPLASTIC"/>
    <property type="match status" value="1"/>
</dbReference>
<dbReference type="InterPro" id="IPR015422">
    <property type="entry name" value="PyrdxlP-dep_Trfase_small"/>
</dbReference>
<name>A0ABR4XTF3_9LACO</name>
<feature type="domain" description="Aminotransferase class V" evidence="3">
    <location>
        <begin position="1"/>
        <end position="207"/>
    </location>
</feature>
<evidence type="ECO:0000256" key="2">
    <source>
        <dbReference type="ARBA" id="ARBA00022898"/>
    </source>
</evidence>